<comment type="caution">
    <text evidence="3">The sequence shown here is derived from an EMBL/GenBank/DDBJ whole genome shotgun (WGS) entry which is preliminary data.</text>
</comment>
<evidence type="ECO:0000256" key="1">
    <source>
        <dbReference type="ARBA" id="ARBA00022801"/>
    </source>
</evidence>
<dbReference type="GO" id="GO:0004553">
    <property type="term" value="F:hydrolase activity, hydrolyzing O-glycosyl compounds"/>
    <property type="evidence" value="ECO:0007669"/>
    <property type="project" value="InterPro"/>
</dbReference>
<evidence type="ECO:0000313" key="4">
    <source>
        <dbReference type="Proteomes" id="UP000727490"/>
    </source>
</evidence>
<proteinExistence type="predicted"/>
<dbReference type="InterPro" id="IPR005181">
    <property type="entry name" value="SASA"/>
</dbReference>
<dbReference type="GO" id="GO:0005975">
    <property type="term" value="P:carbohydrate metabolic process"/>
    <property type="evidence" value="ECO:0007669"/>
    <property type="project" value="InterPro"/>
</dbReference>
<dbReference type="RefSeq" id="WP_219286341.1">
    <property type="nucleotide sequence ID" value="NZ_RPHB01000001.1"/>
</dbReference>
<evidence type="ECO:0000313" key="3">
    <source>
        <dbReference type="EMBL" id="MBW3466454.1"/>
    </source>
</evidence>
<dbReference type="PANTHER" id="PTHR22901:SF0">
    <property type="entry name" value="SIALATE O-ACETYLESTERASE"/>
    <property type="match status" value="1"/>
</dbReference>
<dbReference type="EMBL" id="RPHB01000001">
    <property type="protein sequence ID" value="MBW3466454.1"/>
    <property type="molecule type" value="Genomic_DNA"/>
</dbReference>
<gene>
    <name evidence="3" type="ORF">EGN73_01325</name>
</gene>
<evidence type="ECO:0000259" key="2">
    <source>
        <dbReference type="Pfam" id="PF03629"/>
    </source>
</evidence>
<dbReference type="GO" id="GO:0001681">
    <property type="term" value="F:sialate O-acetylesterase activity"/>
    <property type="evidence" value="ECO:0007669"/>
    <property type="project" value="InterPro"/>
</dbReference>
<dbReference type="Pfam" id="PF03629">
    <property type="entry name" value="SASA"/>
    <property type="match status" value="2"/>
</dbReference>
<keyword evidence="1" id="KW-0378">Hydrolase</keyword>
<reference evidence="3 4" key="1">
    <citation type="journal article" date="2020" name="Syst. Appl. Microbiol.">
        <title>Arthrospiribacter ruber gen. nov., sp. nov., a novel bacterium isolated from Arthrospira cultures.</title>
        <authorList>
            <person name="Waleron M."/>
            <person name="Misztak A."/>
            <person name="Waleron M.M."/>
            <person name="Furmaniak M."/>
            <person name="Mrozik A."/>
            <person name="Waleron K."/>
        </authorList>
    </citation>
    <scope>NUCLEOTIDE SEQUENCE [LARGE SCALE GENOMIC DNA]</scope>
    <source>
        <strain evidence="3 4">DPMB0001</strain>
    </source>
</reference>
<protein>
    <submittedName>
        <fullName evidence="3">Sialate O-acetylesterase</fullName>
    </submittedName>
</protein>
<dbReference type="InterPro" id="IPR039329">
    <property type="entry name" value="SIAE"/>
</dbReference>
<dbReference type="Proteomes" id="UP000727490">
    <property type="component" value="Unassembled WGS sequence"/>
</dbReference>
<feature type="domain" description="Sialate O-acetylesterase" evidence="2">
    <location>
        <begin position="430"/>
        <end position="521"/>
    </location>
</feature>
<feature type="domain" description="Sialate O-acetylesterase" evidence="2">
    <location>
        <begin position="109"/>
        <end position="227"/>
    </location>
</feature>
<dbReference type="AlphaFoldDB" id="A0A951ITQ6"/>
<sequence length="649" mass="74285">MKLILSPIKAIWTIFTLCIFFSDCFADIRLPKLVSTGMVLQRDHPIKIWGWASPEESIQVEFKNKSYNTQADKNGDWFLTLEPQSKGGPYQMYLKGDNEITLEDILIGDIWLASGQSNMEINMQRVSPLYPEDIATADFPQIRYFEVPKHYNFKEAQKDLPSGTWRTINTDNILQIPAVSFFFARNLHQTLDVPIGIVNASLGGSPAEAWISGEAIKKFPDHYQEWIRFQDDKLITQIEKKDAENSQEWYALLNRSDKALHSDLKWTSPDLDDADWKEMEVPRFWKGTDLENLSGSVWFRKSIELDEKWLGKTIKLDLGRIIDADSVFINGTLVGSTSYQYPPRRYEIPVGLLKTGKNTIAIRVISNTGEGGFVPDKPYSINMGEHSIPLSGKWKYKIGAEIPPLPAQTFVRWKPVGLFNAMISPLLPFKFKGVIWYQGESNTARPEEYPDFFKGLIQDWRKYFSEENLPFIYAQLPNYMEPDEEPKESQWAELREAQAFALSLPNTGMAVTIDLGEWNDIHPLNKKDVADRLALQARKVAYQEGGIKADGPVLRSFELEKNRVILHFDHVEQGWQLSHGENPNNFAIAGEDGQYKWANAELKKNKIIVFHEDIPQPKFLRFAWADNPADFNLFNAAGLPTAPFRIKIP</sequence>
<name>A0A951ITQ6_9BACT</name>
<dbReference type="PANTHER" id="PTHR22901">
    <property type="entry name" value="SIALATE O-ACETYLESTERASE"/>
    <property type="match status" value="1"/>
</dbReference>
<organism evidence="3 4">
    <name type="scientific">Arthrospiribacter ruber</name>
    <dbReference type="NCBI Taxonomy" id="2487934"/>
    <lineage>
        <taxon>Bacteria</taxon>
        <taxon>Pseudomonadati</taxon>
        <taxon>Bacteroidota</taxon>
        <taxon>Cytophagia</taxon>
        <taxon>Cytophagales</taxon>
        <taxon>Cyclobacteriaceae</taxon>
        <taxon>Arthrospiribacter</taxon>
    </lineage>
</organism>
<keyword evidence="4" id="KW-1185">Reference proteome</keyword>
<accession>A0A951ITQ6</accession>